<organism evidence="2 3">
    <name type="scientific">Paramaledivibacter caminithermalis (strain DSM 15212 / CIP 107654 / DViRD3)</name>
    <name type="common">Clostridium caminithermale</name>
    <dbReference type="NCBI Taxonomy" id="1121301"/>
    <lineage>
        <taxon>Bacteria</taxon>
        <taxon>Bacillati</taxon>
        <taxon>Bacillota</taxon>
        <taxon>Clostridia</taxon>
        <taxon>Peptostreptococcales</taxon>
        <taxon>Caminicellaceae</taxon>
        <taxon>Paramaledivibacter</taxon>
    </lineage>
</organism>
<evidence type="ECO:0000256" key="1">
    <source>
        <dbReference type="SAM" id="Phobius"/>
    </source>
</evidence>
<proteinExistence type="predicted"/>
<name>A0A1M6JNI8_PARC5</name>
<gene>
    <name evidence="2" type="ORF">SAMN02745912_00067</name>
</gene>
<feature type="transmembrane region" description="Helical" evidence="1">
    <location>
        <begin position="6"/>
        <end position="26"/>
    </location>
</feature>
<sequence length="209" mass="24444">MLVGIIIIILMTLILISSVKVNIIALKENDDNKAVIKISFLYGLIRFKKELDFMGITKKNKEYDEGVDTDLELKMKNDSWTEHKGYTDYVNIRKMIEKTIEILKTYKNIIRYLIDRINFRTLLWKTEVGFEDAALTGITSGIINIFKSNLFTMLNSSKKKPEKIHLKILPNFNKHVLKTDLNCIFTMRIGYIIIVGLKYLWIKGNNKYR</sequence>
<keyword evidence="3" id="KW-1185">Reference proteome</keyword>
<evidence type="ECO:0000313" key="3">
    <source>
        <dbReference type="Proteomes" id="UP000184465"/>
    </source>
</evidence>
<accession>A0A1M6JNI8</accession>
<dbReference type="InterPro" id="IPR021338">
    <property type="entry name" value="DUF2953"/>
</dbReference>
<keyword evidence="1" id="KW-0472">Membrane</keyword>
<dbReference type="EMBL" id="FRAG01000001">
    <property type="protein sequence ID" value="SHJ48315.1"/>
    <property type="molecule type" value="Genomic_DNA"/>
</dbReference>
<dbReference type="OrthoDB" id="1909220at2"/>
<keyword evidence="1" id="KW-0812">Transmembrane</keyword>
<dbReference type="Proteomes" id="UP000184465">
    <property type="component" value="Unassembled WGS sequence"/>
</dbReference>
<reference evidence="2 3" key="1">
    <citation type="submission" date="2016-11" db="EMBL/GenBank/DDBJ databases">
        <authorList>
            <person name="Jaros S."/>
            <person name="Januszkiewicz K."/>
            <person name="Wedrychowicz H."/>
        </authorList>
    </citation>
    <scope>NUCLEOTIDE SEQUENCE [LARGE SCALE GENOMIC DNA]</scope>
    <source>
        <strain evidence="2 3">DSM 15212</strain>
    </source>
</reference>
<dbReference type="RefSeq" id="WP_073146316.1">
    <property type="nucleotide sequence ID" value="NZ_FRAG01000001.1"/>
</dbReference>
<dbReference type="Pfam" id="PF11167">
    <property type="entry name" value="DUF2953"/>
    <property type="match status" value="1"/>
</dbReference>
<evidence type="ECO:0000313" key="2">
    <source>
        <dbReference type="EMBL" id="SHJ48315.1"/>
    </source>
</evidence>
<protein>
    <recommendedName>
        <fullName evidence="4">DUF2953 domain-containing protein</fullName>
    </recommendedName>
</protein>
<feature type="transmembrane region" description="Helical" evidence="1">
    <location>
        <begin position="181"/>
        <end position="202"/>
    </location>
</feature>
<evidence type="ECO:0008006" key="4">
    <source>
        <dbReference type="Google" id="ProtNLM"/>
    </source>
</evidence>
<dbReference type="AlphaFoldDB" id="A0A1M6JNI8"/>
<dbReference type="STRING" id="1121301.SAMN02745912_00067"/>
<keyword evidence="1" id="KW-1133">Transmembrane helix</keyword>